<dbReference type="InterPro" id="IPR046737">
    <property type="entry name" value="DUF6629"/>
</dbReference>
<feature type="transmembrane region" description="Helical" evidence="1">
    <location>
        <begin position="189"/>
        <end position="208"/>
    </location>
</feature>
<evidence type="ECO:0000256" key="1">
    <source>
        <dbReference type="SAM" id="Phobius"/>
    </source>
</evidence>
<evidence type="ECO:0000313" key="2">
    <source>
        <dbReference type="EMBL" id="PWE16696.1"/>
    </source>
</evidence>
<accession>A0A2U2BRS5</accession>
<reference evidence="3" key="1">
    <citation type="submission" date="2018-05" db="EMBL/GenBank/DDBJ databases">
        <authorList>
            <person name="Liu B.-T."/>
        </authorList>
    </citation>
    <scope>NUCLEOTIDE SEQUENCE [LARGE SCALE GENOMIC DNA]</scope>
    <source>
        <strain evidence="3">WD6-1</strain>
    </source>
</reference>
<keyword evidence="1" id="KW-1133">Transmembrane helix</keyword>
<dbReference type="EMBL" id="QEXV01000005">
    <property type="protein sequence ID" value="PWE16696.1"/>
    <property type="molecule type" value="Genomic_DNA"/>
</dbReference>
<sequence length="211" mass="21816">MCFSAAASFTAAAGLAAAGVACQVGARDPRERLLAAFPSLFAVQQAVEGVIWLRLADAPGAGEGALPGLSAIYLAFAYVVWPAITPAAAWLIEPNGLRRKAMLAAAGLGAGVAFYLLWTLATGTYLAEARDGHIAYFADADPPLAVELAYAVAVIGPLAISSHRAVQVFGAVVAAGAAVSYFGLPWGRASVWCFFAAAASAVLVFHFFRRR</sequence>
<dbReference type="RefSeq" id="WP_109253419.1">
    <property type="nucleotide sequence ID" value="NZ_QEXV01000005.1"/>
</dbReference>
<dbReference type="OrthoDB" id="8441457at2"/>
<keyword evidence="3" id="KW-1185">Reference proteome</keyword>
<protein>
    <submittedName>
        <fullName evidence="2">Uncharacterized protein</fullName>
    </submittedName>
</protein>
<dbReference type="Proteomes" id="UP000245168">
    <property type="component" value="Unassembled WGS sequence"/>
</dbReference>
<evidence type="ECO:0000313" key="3">
    <source>
        <dbReference type="Proteomes" id="UP000245168"/>
    </source>
</evidence>
<feature type="transmembrane region" description="Helical" evidence="1">
    <location>
        <begin position="71"/>
        <end position="91"/>
    </location>
</feature>
<keyword evidence="1" id="KW-0812">Transmembrane</keyword>
<feature type="transmembrane region" description="Helical" evidence="1">
    <location>
        <begin position="143"/>
        <end position="160"/>
    </location>
</feature>
<gene>
    <name evidence="2" type="ORF">DDZ18_10830</name>
</gene>
<dbReference type="Pfam" id="PF20334">
    <property type="entry name" value="DUF6629"/>
    <property type="match status" value="1"/>
</dbReference>
<keyword evidence="1" id="KW-0472">Membrane</keyword>
<organism evidence="2 3">
    <name type="scientific">Marinicauda salina</name>
    <dbReference type="NCBI Taxonomy" id="2135793"/>
    <lineage>
        <taxon>Bacteria</taxon>
        <taxon>Pseudomonadati</taxon>
        <taxon>Pseudomonadota</taxon>
        <taxon>Alphaproteobacteria</taxon>
        <taxon>Maricaulales</taxon>
        <taxon>Maricaulaceae</taxon>
        <taxon>Marinicauda</taxon>
    </lineage>
</organism>
<dbReference type="AlphaFoldDB" id="A0A2U2BRS5"/>
<name>A0A2U2BRS5_9PROT</name>
<proteinExistence type="predicted"/>
<feature type="transmembrane region" description="Helical" evidence="1">
    <location>
        <begin position="103"/>
        <end position="123"/>
    </location>
</feature>
<comment type="caution">
    <text evidence="2">The sequence shown here is derived from an EMBL/GenBank/DDBJ whole genome shotgun (WGS) entry which is preliminary data.</text>
</comment>
<feature type="transmembrane region" description="Helical" evidence="1">
    <location>
        <begin position="165"/>
        <end position="183"/>
    </location>
</feature>